<dbReference type="Pfam" id="PF03947">
    <property type="entry name" value="Ribosomal_L2_C"/>
    <property type="match status" value="1"/>
</dbReference>
<dbReference type="AlphaFoldDB" id="A0A1F5MJU4"/>
<dbReference type="InterPro" id="IPR012340">
    <property type="entry name" value="NA-bd_OB-fold"/>
</dbReference>
<dbReference type="Pfam" id="PF00181">
    <property type="entry name" value="Ribosomal_L2_N"/>
    <property type="match status" value="1"/>
</dbReference>
<dbReference type="SUPFAM" id="SSF50249">
    <property type="entry name" value="Nucleic acid-binding proteins"/>
    <property type="match status" value="1"/>
</dbReference>
<evidence type="ECO:0000256" key="5">
    <source>
        <dbReference type="SAM" id="MobiDB-lite"/>
    </source>
</evidence>
<dbReference type="GO" id="GO:0003735">
    <property type="term" value="F:structural constituent of ribosome"/>
    <property type="evidence" value="ECO:0007669"/>
    <property type="project" value="InterPro"/>
</dbReference>
<keyword evidence="3" id="KW-0687">Ribonucleoprotein</keyword>
<dbReference type="Gene3D" id="2.30.30.30">
    <property type="match status" value="1"/>
</dbReference>
<protein>
    <recommendedName>
        <fullName evidence="4">50S ribosomal protein L2</fullName>
    </recommendedName>
</protein>
<organism evidence="8 9">
    <name type="scientific">Candidatus Daviesbacteria bacterium RIFCSPLOWO2_01_FULL_40_24</name>
    <dbReference type="NCBI Taxonomy" id="1797787"/>
    <lineage>
        <taxon>Bacteria</taxon>
        <taxon>Candidatus Daviesiibacteriota</taxon>
    </lineage>
</organism>
<dbReference type="Gene3D" id="4.10.950.10">
    <property type="entry name" value="Ribosomal protein L2, domain 3"/>
    <property type="match status" value="1"/>
</dbReference>
<dbReference type="EMBL" id="MFDO01000015">
    <property type="protein sequence ID" value="OGE65625.1"/>
    <property type="molecule type" value="Genomic_DNA"/>
</dbReference>
<evidence type="ECO:0000259" key="6">
    <source>
        <dbReference type="SMART" id="SM01382"/>
    </source>
</evidence>
<sequence>MPLVQYAEKTRTRRFASKMVRAGRGGMAPKRLKGILKKHAGRSGGRITVRHQGGRHRRQYRVVDFLREKFGIEGVVVALEYDPNRNVDLALIKYPDGEYRYILAPKGLKVKDTIISGERVEIKVGNAMKLKNLPIGTLIHNVELMPGRAGQMGRAAGTSIMVVAKQEPYAHLRLPSGEVRMVPLDCLATVGVLGNEEWKNMVLGKAGRARHMGIRPTVRGVAQDPDSHPHGGGEARSGVGRKKPMTRYGRPAVGNTRKKKNNSNKFIVKRRKS</sequence>
<dbReference type="GO" id="GO:0016740">
    <property type="term" value="F:transferase activity"/>
    <property type="evidence" value="ECO:0007669"/>
    <property type="project" value="InterPro"/>
</dbReference>
<evidence type="ECO:0000313" key="8">
    <source>
        <dbReference type="EMBL" id="OGE65625.1"/>
    </source>
</evidence>
<evidence type="ECO:0000313" key="9">
    <source>
        <dbReference type="Proteomes" id="UP000178017"/>
    </source>
</evidence>
<dbReference type="FunFam" id="2.30.30.30:FF:000001">
    <property type="entry name" value="50S ribosomal protein L2"/>
    <property type="match status" value="1"/>
</dbReference>
<dbReference type="GO" id="GO:0015934">
    <property type="term" value="C:large ribosomal subunit"/>
    <property type="evidence" value="ECO:0007669"/>
    <property type="project" value="InterPro"/>
</dbReference>
<dbReference type="SUPFAM" id="SSF50104">
    <property type="entry name" value="Translation proteins SH3-like domain"/>
    <property type="match status" value="1"/>
</dbReference>
<accession>A0A1F5MJU4</accession>
<dbReference type="GO" id="GO:0002181">
    <property type="term" value="P:cytoplasmic translation"/>
    <property type="evidence" value="ECO:0007669"/>
    <property type="project" value="TreeGrafter"/>
</dbReference>
<evidence type="ECO:0000256" key="1">
    <source>
        <dbReference type="ARBA" id="ARBA00005636"/>
    </source>
</evidence>
<dbReference type="InterPro" id="IPR014726">
    <property type="entry name" value="Ribosomal_uL2_dom3"/>
</dbReference>
<evidence type="ECO:0000256" key="2">
    <source>
        <dbReference type="ARBA" id="ARBA00022980"/>
    </source>
</evidence>
<feature type="domain" description="Large ribosomal subunit protein uL2 RNA-binding" evidence="7">
    <location>
        <begin position="41"/>
        <end position="116"/>
    </location>
</feature>
<dbReference type="InterPro" id="IPR014722">
    <property type="entry name" value="Rib_uL2_dom2"/>
</dbReference>
<dbReference type="InterPro" id="IPR002171">
    <property type="entry name" value="Ribosomal_uL2"/>
</dbReference>
<gene>
    <name evidence="8" type="ORF">A3B49_02970</name>
</gene>
<dbReference type="PANTHER" id="PTHR13691">
    <property type="entry name" value="RIBOSOMAL PROTEIN L2"/>
    <property type="match status" value="1"/>
</dbReference>
<comment type="similarity">
    <text evidence="1">Belongs to the universal ribosomal protein uL2 family.</text>
</comment>
<dbReference type="Gene3D" id="2.40.50.140">
    <property type="entry name" value="Nucleic acid-binding proteins"/>
    <property type="match status" value="1"/>
</dbReference>
<feature type="region of interest" description="Disordered" evidence="5">
    <location>
        <begin position="219"/>
        <end position="273"/>
    </location>
</feature>
<keyword evidence="2 8" id="KW-0689">Ribosomal protein</keyword>
<dbReference type="InterPro" id="IPR005880">
    <property type="entry name" value="Ribosomal_uL2_bac/org-type"/>
</dbReference>
<dbReference type="PANTHER" id="PTHR13691:SF5">
    <property type="entry name" value="LARGE RIBOSOMAL SUBUNIT PROTEIN UL2M"/>
    <property type="match status" value="1"/>
</dbReference>
<dbReference type="InterPro" id="IPR022669">
    <property type="entry name" value="Ribosomal_uL2_C"/>
</dbReference>
<feature type="domain" description="Large ribosomal subunit protein uL2 C-terminal" evidence="6">
    <location>
        <begin position="122"/>
        <end position="251"/>
    </location>
</feature>
<evidence type="ECO:0000256" key="3">
    <source>
        <dbReference type="ARBA" id="ARBA00023274"/>
    </source>
</evidence>
<name>A0A1F5MJU4_9BACT</name>
<dbReference type="SMART" id="SM01383">
    <property type="entry name" value="Ribosomal_L2"/>
    <property type="match status" value="1"/>
</dbReference>
<dbReference type="GO" id="GO:0003723">
    <property type="term" value="F:RNA binding"/>
    <property type="evidence" value="ECO:0007669"/>
    <property type="project" value="InterPro"/>
</dbReference>
<dbReference type="NCBIfam" id="TIGR01171">
    <property type="entry name" value="rplB_bact"/>
    <property type="match status" value="1"/>
</dbReference>
<feature type="compositionally biased region" description="Basic residues" evidence="5">
    <location>
        <begin position="256"/>
        <end position="273"/>
    </location>
</feature>
<proteinExistence type="inferred from homology"/>
<dbReference type="InterPro" id="IPR008991">
    <property type="entry name" value="Translation_prot_SH3-like_sf"/>
</dbReference>
<reference evidence="8 9" key="1">
    <citation type="journal article" date="2016" name="Nat. Commun.">
        <title>Thousands of microbial genomes shed light on interconnected biogeochemical processes in an aquifer system.</title>
        <authorList>
            <person name="Anantharaman K."/>
            <person name="Brown C.T."/>
            <person name="Hug L.A."/>
            <person name="Sharon I."/>
            <person name="Castelle C.J."/>
            <person name="Probst A.J."/>
            <person name="Thomas B.C."/>
            <person name="Singh A."/>
            <person name="Wilkins M.J."/>
            <person name="Karaoz U."/>
            <person name="Brodie E.L."/>
            <person name="Williams K.H."/>
            <person name="Hubbard S.S."/>
            <person name="Banfield J.F."/>
        </authorList>
    </citation>
    <scope>NUCLEOTIDE SEQUENCE [LARGE SCALE GENOMIC DNA]</scope>
</reference>
<dbReference type="SMART" id="SM01382">
    <property type="entry name" value="Ribosomal_L2_C"/>
    <property type="match status" value="1"/>
</dbReference>
<evidence type="ECO:0000259" key="7">
    <source>
        <dbReference type="SMART" id="SM01383"/>
    </source>
</evidence>
<comment type="caution">
    <text evidence="8">The sequence shown here is derived from an EMBL/GenBank/DDBJ whole genome shotgun (WGS) entry which is preliminary data.</text>
</comment>
<dbReference type="PIRSF" id="PIRSF002158">
    <property type="entry name" value="Ribosomal_L2"/>
    <property type="match status" value="1"/>
</dbReference>
<dbReference type="Proteomes" id="UP000178017">
    <property type="component" value="Unassembled WGS sequence"/>
</dbReference>
<dbReference type="InterPro" id="IPR022666">
    <property type="entry name" value="Ribosomal_uL2_RNA-bd_dom"/>
</dbReference>
<evidence type="ECO:0000256" key="4">
    <source>
        <dbReference type="ARBA" id="ARBA00035459"/>
    </source>
</evidence>